<keyword evidence="2" id="KW-0812">Transmembrane</keyword>
<dbReference type="Proteomes" id="UP000192257">
    <property type="component" value="Unassembled WGS sequence"/>
</dbReference>
<keyword evidence="2" id="KW-1133">Transmembrane helix</keyword>
<dbReference type="GeneID" id="39988007"/>
<feature type="transmembrane region" description="Helical" evidence="2">
    <location>
        <begin position="373"/>
        <end position="393"/>
    </location>
</feature>
<evidence type="ECO:0000313" key="3">
    <source>
        <dbReference type="EMBL" id="ORC86480.1"/>
    </source>
</evidence>
<feature type="compositionally biased region" description="Basic and acidic residues" evidence="1">
    <location>
        <begin position="311"/>
        <end position="361"/>
    </location>
</feature>
<proteinExistence type="predicted"/>
<evidence type="ECO:0000256" key="1">
    <source>
        <dbReference type="SAM" id="MobiDB-lite"/>
    </source>
</evidence>
<keyword evidence="4" id="KW-1185">Reference proteome</keyword>
<organism evidence="3 4">
    <name type="scientific">Trypanosoma theileri</name>
    <dbReference type="NCBI Taxonomy" id="67003"/>
    <lineage>
        <taxon>Eukaryota</taxon>
        <taxon>Discoba</taxon>
        <taxon>Euglenozoa</taxon>
        <taxon>Kinetoplastea</taxon>
        <taxon>Metakinetoplastina</taxon>
        <taxon>Trypanosomatida</taxon>
        <taxon>Trypanosomatidae</taxon>
        <taxon>Trypanosoma</taxon>
    </lineage>
</organism>
<name>A0A1X0NQT0_9TRYP</name>
<protein>
    <submittedName>
        <fullName evidence="3">Uncharacterized protein</fullName>
    </submittedName>
</protein>
<gene>
    <name evidence="3" type="ORF">TM35_000281960</name>
</gene>
<feature type="non-terminal residue" evidence="3">
    <location>
        <position position="1"/>
    </location>
</feature>
<dbReference type="STRING" id="67003.A0A1X0NQT0"/>
<evidence type="ECO:0000313" key="4">
    <source>
        <dbReference type="Proteomes" id="UP000192257"/>
    </source>
</evidence>
<dbReference type="AlphaFoldDB" id="A0A1X0NQT0"/>
<feature type="region of interest" description="Disordered" evidence="1">
    <location>
        <begin position="311"/>
        <end position="372"/>
    </location>
</feature>
<comment type="caution">
    <text evidence="3">The sequence shown here is derived from an EMBL/GenBank/DDBJ whole genome shotgun (WGS) entry which is preliminary data.</text>
</comment>
<dbReference type="EMBL" id="NBCO01000028">
    <property type="protein sequence ID" value="ORC86480.1"/>
    <property type="molecule type" value="Genomic_DNA"/>
</dbReference>
<accession>A0A1X0NQT0</accession>
<reference evidence="3 4" key="1">
    <citation type="submission" date="2017-03" db="EMBL/GenBank/DDBJ databases">
        <title>An alternative strategy for trypanosome survival in the mammalian bloodstream revealed through genome and transcriptome analysis of the ubiquitous bovine parasite Trypanosoma (Megatrypanum) theileri.</title>
        <authorList>
            <person name="Kelly S."/>
            <person name="Ivens A."/>
            <person name="Mott A."/>
            <person name="O'Neill E."/>
            <person name="Emms D."/>
            <person name="Macleod O."/>
            <person name="Voorheis P."/>
            <person name="Matthews J."/>
            <person name="Matthews K."/>
            <person name="Carrington M."/>
        </authorList>
    </citation>
    <scope>NUCLEOTIDE SEQUENCE [LARGE SCALE GENOMIC DNA]</scope>
    <source>
        <strain evidence="3">Edinburgh</strain>
    </source>
</reference>
<dbReference type="VEuPathDB" id="TriTrypDB:TM35_000281960"/>
<keyword evidence="2" id="KW-0472">Membrane</keyword>
<sequence>RNKVSEAEQSLKEWVNKSEGYLAEGKGYQEVWGTTVETCNSRANAARDVASGTKEIVTEVIIERAKMNPLRDHLLRLMKKATGEVKKNVSVLNGAADAVEEARYLDRISALAMMNMRVMLENRNDSRKQHTEVLEGVDEKKRSVEREALIKRSKRVYKELNEVYHHLLVIKRRSHACAREVSNGVIATKNRILRAWELFDAVKNQFAKKDEEYEEDLKKFGDAIGESLREELVRVTYFNNKKKTDEVLFVVGRTSASAIAGAAPPHEAKKRTTDKAKLAEKVAATKKNEKERLEREKVEEEKVLRNLREERQRELERKRAEEEKKKATEERRKEQERKKPEEEKKKGKQELERKAKEEMEKKKKQKDGSIGPVLMHSPFLLLVLLCVLGCTVVC</sequence>
<dbReference type="RefSeq" id="XP_028880546.1">
    <property type="nucleotide sequence ID" value="XM_029028227.1"/>
</dbReference>
<evidence type="ECO:0000256" key="2">
    <source>
        <dbReference type="SAM" id="Phobius"/>
    </source>
</evidence>